<gene>
    <name evidence="8" type="ORF">GCM10022231_13250</name>
</gene>
<sequence length="329" mass="33504">MDFLLDSTHTDLAQAVTQITTRAGGTDVARAWSEGDRTAGLGVYARLAEAGITGLLVGDELGGSGAGPVEMMVAVEQLGRCALPGPVAETFAVVPALLGAAGAVDALAPLLAGERAGSCAVPPVTPRAADPEVADVYLLTGGVLSRGSAGTPLDTVDPTRQVADVTAGEVLAEGVDAVAAIDLGALATAAQSLGLAAAMLDLAADYAKTRHQFGKAIGSFQAVKHHLADVAIAVEMARPLVWGAAVALENEPHSDTATRDVSAAKVAAAEAADVAARRALQVLGAIGYTAEHDFSLLLTKARALRSAWGTPDWHRQRILETLRTEAGTR</sequence>
<reference evidence="9" key="1">
    <citation type="journal article" date="2019" name="Int. J. Syst. Evol. Microbiol.">
        <title>The Global Catalogue of Microorganisms (GCM) 10K type strain sequencing project: providing services to taxonomists for standard genome sequencing and annotation.</title>
        <authorList>
            <consortium name="The Broad Institute Genomics Platform"/>
            <consortium name="The Broad Institute Genome Sequencing Center for Infectious Disease"/>
            <person name="Wu L."/>
            <person name="Ma J."/>
        </authorList>
    </citation>
    <scope>NUCLEOTIDE SEQUENCE [LARGE SCALE GENOMIC DNA]</scope>
    <source>
        <strain evidence="9">JCM 16923</strain>
    </source>
</reference>
<dbReference type="InterPro" id="IPR009075">
    <property type="entry name" value="AcylCo_DH/oxidase_C"/>
</dbReference>
<dbReference type="PANTHER" id="PTHR43884">
    <property type="entry name" value="ACYL-COA DEHYDROGENASE"/>
    <property type="match status" value="1"/>
</dbReference>
<evidence type="ECO:0000256" key="1">
    <source>
        <dbReference type="ARBA" id="ARBA00001974"/>
    </source>
</evidence>
<dbReference type="Gene3D" id="1.20.140.10">
    <property type="entry name" value="Butyryl-CoA Dehydrogenase, subunit A, domain 3"/>
    <property type="match status" value="1"/>
</dbReference>
<comment type="similarity">
    <text evidence="2">Belongs to the acyl-CoA dehydrogenase family.</text>
</comment>
<organism evidence="8 9">
    <name type="scientific">Gordonia caeni</name>
    <dbReference type="NCBI Taxonomy" id="1007097"/>
    <lineage>
        <taxon>Bacteria</taxon>
        <taxon>Bacillati</taxon>
        <taxon>Actinomycetota</taxon>
        <taxon>Actinomycetes</taxon>
        <taxon>Mycobacteriales</taxon>
        <taxon>Gordoniaceae</taxon>
        <taxon>Gordonia</taxon>
    </lineage>
</organism>
<evidence type="ECO:0000256" key="2">
    <source>
        <dbReference type="ARBA" id="ARBA00009347"/>
    </source>
</evidence>
<dbReference type="EMBL" id="BAAAZW010000003">
    <property type="protein sequence ID" value="GAA3955890.1"/>
    <property type="molecule type" value="Genomic_DNA"/>
</dbReference>
<dbReference type="InterPro" id="IPR009100">
    <property type="entry name" value="AcylCoA_DH/oxidase_NM_dom_sf"/>
</dbReference>
<proteinExistence type="inferred from homology"/>
<accession>A0ABP7NX14</accession>
<keyword evidence="3" id="KW-0285">Flavoprotein</keyword>
<dbReference type="InterPro" id="IPR037069">
    <property type="entry name" value="AcylCoA_DH/ox_N_sf"/>
</dbReference>
<keyword evidence="4" id="KW-0274">FAD</keyword>
<keyword evidence="9" id="KW-1185">Reference proteome</keyword>
<keyword evidence="5" id="KW-0560">Oxidoreductase</keyword>
<dbReference type="InterPro" id="IPR013786">
    <property type="entry name" value="AcylCoA_DH/ox_N"/>
</dbReference>
<evidence type="ECO:0000313" key="8">
    <source>
        <dbReference type="EMBL" id="GAA3955890.1"/>
    </source>
</evidence>
<dbReference type="Pfam" id="PF02771">
    <property type="entry name" value="Acyl-CoA_dh_N"/>
    <property type="match status" value="1"/>
</dbReference>
<comment type="cofactor">
    <cofactor evidence="1">
        <name>FAD</name>
        <dbReference type="ChEBI" id="CHEBI:57692"/>
    </cofactor>
</comment>
<evidence type="ECO:0000259" key="7">
    <source>
        <dbReference type="Pfam" id="PF02771"/>
    </source>
</evidence>
<name>A0ABP7NX14_9ACTN</name>
<dbReference type="Proteomes" id="UP001418444">
    <property type="component" value="Unassembled WGS sequence"/>
</dbReference>
<feature type="domain" description="Acyl-CoA dehydrogenase/oxidase C-terminal" evidence="6">
    <location>
        <begin position="178"/>
        <end position="321"/>
    </location>
</feature>
<dbReference type="SUPFAM" id="SSF56645">
    <property type="entry name" value="Acyl-CoA dehydrogenase NM domain-like"/>
    <property type="match status" value="1"/>
</dbReference>
<dbReference type="InterPro" id="IPR036250">
    <property type="entry name" value="AcylCo_DH-like_C"/>
</dbReference>
<comment type="caution">
    <text evidence="8">The sequence shown here is derived from an EMBL/GenBank/DDBJ whole genome shotgun (WGS) entry which is preliminary data.</text>
</comment>
<dbReference type="Gene3D" id="1.10.540.10">
    <property type="entry name" value="Acyl-CoA dehydrogenase/oxidase, N-terminal domain"/>
    <property type="match status" value="1"/>
</dbReference>
<evidence type="ECO:0000256" key="4">
    <source>
        <dbReference type="ARBA" id="ARBA00022827"/>
    </source>
</evidence>
<evidence type="ECO:0000256" key="3">
    <source>
        <dbReference type="ARBA" id="ARBA00022630"/>
    </source>
</evidence>
<dbReference type="Pfam" id="PF00441">
    <property type="entry name" value="Acyl-CoA_dh_1"/>
    <property type="match status" value="1"/>
</dbReference>
<evidence type="ECO:0000313" key="9">
    <source>
        <dbReference type="Proteomes" id="UP001418444"/>
    </source>
</evidence>
<dbReference type="RefSeq" id="WP_425552994.1">
    <property type="nucleotide sequence ID" value="NZ_BAAAZW010000003.1"/>
</dbReference>
<dbReference type="PANTHER" id="PTHR43884:SF20">
    <property type="entry name" value="ACYL-COA DEHYDROGENASE FADE28"/>
    <property type="match status" value="1"/>
</dbReference>
<protein>
    <submittedName>
        <fullName evidence="8">Acyl-CoA dehydrogenase</fullName>
    </submittedName>
</protein>
<feature type="domain" description="Acyl-CoA dehydrogenase/oxidase N-terminal" evidence="7">
    <location>
        <begin position="8"/>
        <end position="84"/>
    </location>
</feature>
<evidence type="ECO:0000256" key="5">
    <source>
        <dbReference type="ARBA" id="ARBA00023002"/>
    </source>
</evidence>
<dbReference type="SUPFAM" id="SSF47203">
    <property type="entry name" value="Acyl-CoA dehydrogenase C-terminal domain-like"/>
    <property type="match status" value="1"/>
</dbReference>
<evidence type="ECO:0000259" key="6">
    <source>
        <dbReference type="Pfam" id="PF00441"/>
    </source>
</evidence>